<evidence type="ECO:0000256" key="1">
    <source>
        <dbReference type="ARBA" id="ARBA00004141"/>
    </source>
</evidence>
<dbReference type="Pfam" id="PF13727">
    <property type="entry name" value="CoA_binding_3"/>
    <property type="match status" value="1"/>
</dbReference>
<dbReference type="InterPro" id="IPR017475">
    <property type="entry name" value="EPS_sugar_tfrase"/>
</dbReference>
<evidence type="ECO:0000256" key="2">
    <source>
        <dbReference type="ARBA" id="ARBA00006464"/>
    </source>
</evidence>
<dbReference type="PANTHER" id="PTHR30576">
    <property type="entry name" value="COLANIC BIOSYNTHESIS UDP-GLUCOSE LIPID CARRIER TRANSFERASE"/>
    <property type="match status" value="1"/>
</dbReference>
<evidence type="ECO:0000259" key="8">
    <source>
        <dbReference type="Pfam" id="PF02397"/>
    </source>
</evidence>
<keyword evidence="4 7" id="KW-0812">Transmembrane</keyword>
<dbReference type="InterPro" id="IPR003362">
    <property type="entry name" value="Bact_transf"/>
</dbReference>
<comment type="similarity">
    <text evidence="2">Belongs to the bacterial sugar transferase family.</text>
</comment>
<feature type="transmembrane region" description="Helical" evidence="7">
    <location>
        <begin position="111"/>
        <end position="132"/>
    </location>
</feature>
<dbReference type="PANTHER" id="PTHR30576:SF10">
    <property type="entry name" value="SLL5057 PROTEIN"/>
    <property type="match status" value="1"/>
</dbReference>
<dbReference type="Pfam" id="PF02397">
    <property type="entry name" value="Bac_transf"/>
    <property type="match status" value="1"/>
</dbReference>
<feature type="transmembrane region" description="Helical" evidence="7">
    <location>
        <begin position="12"/>
        <end position="34"/>
    </location>
</feature>
<evidence type="ECO:0000256" key="4">
    <source>
        <dbReference type="ARBA" id="ARBA00022692"/>
    </source>
</evidence>
<feature type="transmembrane region" description="Helical" evidence="7">
    <location>
        <begin position="46"/>
        <end position="66"/>
    </location>
</feature>
<reference evidence="10" key="1">
    <citation type="submission" date="2016-10" db="EMBL/GenBank/DDBJ databases">
        <authorList>
            <person name="Varghese N."/>
            <person name="Submissions S."/>
        </authorList>
    </citation>
    <scope>NUCLEOTIDE SEQUENCE [LARGE SCALE GENOMIC DNA]</scope>
    <source>
        <strain evidence="10">KPR-1</strain>
    </source>
</reference>
<feature type="transmembrane region" description="Helical" evidence="7">
    <location>
        <begin position="281"/>
        <end position="305"/>
    </location>
</feature>
<dbReference type="GO" id="GO:0016780">
    <property type="term" value="F:phosphotransferase activity, for other substituted phosphate groups"/>
    <property type="evidence" value="ECO:0007669"/>
    <property type="project" value="TreeGrafter"/>
</dbReference>
<dbReference type="EMBL" id="FNQV01000010">
    <property type="protein sequence ID" value="SEA48479.1"/>
    <property type="molecule type" value="Genomic_DNA"/>
</dbReference>
<dbReference type="NCBIfam" id="TIGR03025">
    <property type="entry name" value="EPS_sugtrans"/>
    <property type="match status" value="1"/>
</dbReference>
<gene>
    <name evidence="9" type="ORF">SAMN02910418_01688</name>
</gene>
<sequence>MRVDSIRSYRIVLLSVTIIDTLAVIFAATLAWNLPGTIPFFPPVPFIPSAVTIFVIAEYIVLLAVLKFVGGYDLRDIGAGSAEYRAIITAQALAFGGWGVIAYLWDIPLSRTYFLVLLVVQTIFLLLGRFIFRRILHHFRDEGHFMRRALIAGSPTRTRAIAEALAGRTWLGLLPVASFLSADHLPTTDNVSKDPVFQDLARAVKESDVEVLVIADGFLKDSAEFSSISWALESLHVSLIVMPALSNIAQDRIHSRPVAGLPFMWVEQPRSAKALSWVKRLFDLVGAGLGTLLISPFLLIVAFLIKVHDGGPVIFSQTRIGVDGEPFKLLKFRSMVENAEELRAELVAEHAGEGLFKMAKDPRVTPIGRFIRRHSIDELPQLFNVLRGEMSLVGPRPALPEEVDTYSEKAYLRLRVRPGMTGLWQVSGRSDLDWDETVRLDLYYVDNWSMLRDIMICLRTIGIVVGGRGAY</sequence>
<dbReference type="GO" id="GO:0016020">
    <property type="term" value="C:membrane"/>
    <property type="evidence" value="ECO:0007669"/>
    <property type="project" value="UniProtKB-SubCell"/>
</dbReference>
<organism evidence="9 10">
    <name type="scientific">Bowdeniella nasicola</name>
    <dbReference type="NCBI Taxonomy" id="208480"/>
    <lineage>
        <taxon>Bacteria</taxon>
        <taxon>Bacillati</taxon>
        <taxon>Actinomycetota</taxon>
        <taxon>Actinomycetes</taxon>
        <taxon>Actinomycetales</taxon>
        <taxon>Actinomycetaceae</taxon>
        <taxon>Bowdeniella</taxon>
    </lineage>
</organism>
<evidence type="ECO:0000256" key="7">
    <source>
        <dbReference type="SAM" id="Phobius"/>
    </source>
</evidence>
<keyword evidence="10" id="KW-1185">Reference proteome</keyword>
<evidence type="ECO:0000313" key="10">
    <source>
        <dbReference type="Proteomes" id="UP000199288"/>
    </source>
</evidence>
<dbReference type="Proteomes" id="UP000199288">
    <property type="component" value="Unassembled WGS sequence"/>
</dbReference>
<comment type="subcellular location">
    <subcellularLocation>
        <location evidence="1">Membrane</location>
        <topology evidence="1">Multi-pass membrane protein</topology>
    </subcellularLocation>
</comment>
<accession>A0A1H4BK11</accession>
<proteinExistence type="inferred from homology"/>
<feature type="domain" description="Bacterial sugar transferase" evidence="8">
    <location>
        <begin position="279"/>
        <end position="465"/>
    </location>
</feature>
<dbReference type="AlphaFoldDB" id="A0A1H4BK11"/>
<keyword evidence="6 7" id="KW-0472">Membrane</keyword>
<name>A0A1H4BK11_9ACTO</name>
<keyword evidence="5 7" id="KW-1133">Transmembrane helix</keyword>
<protein>
    <submittedName>
        <fullName evidence="9">Undecaprenyl-phosphate galactose phosphotransferase, WbaP/exopolysaccharide biosynthesis polyprenyl glycosylphosphotransferase</fullName>
    </submittedName>
</protein>
<evidence type="ECO:0000313" key="9">
    <source>
        <dbReference type="EMBL" id="SEA48479.1"/>
    </source>
</evidence>
<evidence type="ECO:0000256" key="6">
    <source>
        <dbReference type="ARBA" id="ARBA00023136"/>
    </source>
</evidence>
<feature type="transmembrane region" description="Helical" evidence="7">
    <location>
        <begin position="86"/>
        <end position="105"/>
    </location>
</feature>
<evidence type="ECO:0000256" key="3">
    <source>
        <dbReference type="ARBA" id="ARBA00022679"/>
    </source>
</evidence>
<evidence type="ECO:0000256" key="5">
    <source>
        <dbReference type="ARBA" id="ARBA00022989"/>
    </source>
</evidence>
<dbReference type="RefSeq" id="WP_176780752.1">
    <property type="nucleotide sequence ID" value="NZ_FNQV01000010.1"/>
</dbReference>
<keyword evidence="3 9" id="KW-0808">Transferase</keyword>